<dbReference type="SUPFAM" id="SSF53955">
    <property type="entry name" value="Lysozyme-like"/>
    <property type="match status" value="1"/>
</dbReference>
<dbReference type="AlphaFoldDB" id="A0A0S4N7H3"/>
<dbReference type="InterPro" id="IPR036779">
    <property type="entry name" value="LysM_dom_sf"/>
</dbReference>
<accession>A0A0S4N7H3</accession>
<dbReference type="PANTHER" id="PTHR37423">
    <property type="entry name" value="SOLUBLE LYTIC MUREIN TRANSGLYCOSYLASE-RELATED"/>
    <property type="match status" value="1"/>
</dbReference>
<dbReference type="Proteomes" id="UP000320623">
    <property type="component" value="Unassembled WGS sequence"/>
</dbReference>
<protein>
    <submittedName>
        <fullName evidence="4">LysM domain-containing protein</fullName>
    </submittedName>
</protein>
<evidence type="ECO:0000259" key="3">
    <source>
        <dbReference type="PROSITE" id="PS51782"/>
    </source>
</evidence>
<evidence type="ECO:0000256" key="1">
    <source>
        <dbReference type="ARBA" id="ARBA00007734"/>
    </source>
</evidence>
<feature type="domain" description="LysM" evidence="3">
    <location>
        <begin position="329"/>
        <end position="372"/>
    </location>
</feature>
<keyword evidence="5" id="KW-1185">Reference proteome</keyword>
<dbReference type="CDD" id="cd00118">
    <property type="entry name" value="LysM"/>
    <property type="match status" value="1"/>
</dbReference>
<reference evidence="5" key="1">
    <citation type="submission" date="2015-11" db="EMBL/GenBank/DDBJ databases">
        <authorList>
            <person name="Varghese N."/>
        </authorList>
    </citation>
    <scope>NUCLEOTIDE SEQUENCE [LARGE SCALE GENOMIC DNA]</scope>
</reference>
<dbReference type="InterPro" id="IPR018392">
    <property type="entry name" value="LysM"/>
</dbReference>
<keyword evidence="2" id="KW-0472">Membrane</keyword>
<name>A0A0S4N7H3_9BACT</name>
<dbReference type="SMART" id="SM00257">
    <property type="entry name" value="LysM"/>
    <property type="match status" value="1"/>
</dbReference>
<dbReference type="InterPro" id="IPR008258">
    <property type="entry name" value="Transglycosylase_SLT_dom_1"/>
</dbReference>
<dbReference type="Pfam" id="PF01476">
    <property type="entry name" value="LysM"/>
    <property type="match status" value="1"/>
</dbReference>
<dbReference type="PROSITE" id="PS51782">
    <property type="entry name" value="LYSM"/>
    <property type="match status" value="1"/>
</dbReference>
<dbReference type="Gene3D" id="3.10.350.10">
    <property type="entry name" value="LysM domain"/>
    <property type="match status" value="1"/>
</dbReference>
<dbReference type="Gene3D" id="1.10.530.10">
    <property type="match status" value="1"/>
</dbReference>
<dbReference type="STRING" id="1643428.GCA_001442855_01691"/>
<dbReference type="EMBL" id="FAOO01000012">
    <property type="protein sequence ID" value="CUU07188.1"/>
    <property type="molecule type" value="Genomic_DNA"/>
</dbReference>
<feature type="transmembrane region" description="Helical" evidence="2">
    <location>
        <begin position="7"/>
        <end position="26"/>
    </location>
</feature>
<dbReference type="RefSeq" id="WP_140945458.1">
    <property type="nucleotide sequence ID" value="NZ_FAOO01000012.1"/>
</dbReference>
<sequence length="375" mass="43279">MNRILHVFSIGIFIYVLFIATKNLSWDTSNKSDVTIVNHLAVTHPPDIVFICGERIPLEIPDVRERFEREFYLEFDENQLILDLKRCGKYMPFIESKIKERGLPSDLKFLAIAESRLIENAYSNKGAAGLWQLMPETARKYGLRIDDYIDERLNIQKSTEAALSYLQDLYNKFNSWTLALAAYNAGETRINDALQFQWVDNYFDLHLNRETARFVFRVAAIKELISNAKRYGFLIDTTKLFKPPDVKYVSVKGPIQNLAVWAKLQGTNYKTLKYLNPWILKSSLPEGEFLIALPSNAQPQQLDLSQYKYKSSRVVFQNGEIIVVPEKTINHRVKKGETLETIAKKYNATVEDIIELNKLEGKNIKVGQILKIPVY</sequence>
<dbReference type="Pfam" id="PF01464">
    <property type="entry name" value="SLT"/>
    <property type="match status" value="1"/>
</dbReference>
<dbReference type="OrthoDB" id="9815002at2"/>
<dbReference type="InterPro" id="IPR023346">
    <property type="entry name" value="Lysozyme-like_dom_sf"/>
</dbReference>
<evidence type="ECO:0000313" key="5">
    <source>
        <dbReference type="Proteomes" id="UP000320623"/>
    </source>
</evidence>
<keyword evidence="2" id="KW-0812">Transmembrane</keyword>
<proteinExistence type="inferred from homology"/>
<dbReference type="CDD" id="cd16894">
    <property type="entry name" value="MltD-like"/>
    <property type="match status" value="1"/>
</dbReference>
<comment type="similarity">
    <text evidence="1">Belongs to the transglycosylase Slt family.</text>
</comment>
<keyword evidence="2" id="KW-1133">Transmembrane helix</keyword>
<evidence type="ECO:0000313" key="4">
    <source>
        <dbReference type="EMBL" id="CUU07188.1"/>
    </source>
</evidence>
<dbReference type="SUPFAM" id="SSF54106">
    <property type="entry name" value="LysM domain"/>
    <property type="match status" value="1"/>
</dbReference>
<organism evidence="4 5">
    <name type="scientific">Candidatus Thermokryptus mobilis</name>
    <dbReference type="NCBI Taxonomy" id="1643428"/>
    <lineage>
        <taxon>Bacteria</taxon>
        <taxon>Pseudomonadati</taxon>
        <taxon>Candidatus Kryptoniota</taxon>
        <taxon>Candidatus Thermokryptus</taxon>
    </lineage>
</organism>
<dbReference type="PANTHER" id="PTHR37423:SF2">
    <property type="entry name" value="MEMBRANE-BOUND LYTIC MUREIN TRANSGLYCOSYLASE C"/>
    <property type="match status" value="1"/>
</dbReference>
<evidence type="ECO:0000256" key="2">
    <source>
        <dbReference type="SAM" id="Phobius"/>
    </source>
</evidence>
<gene>
    <name evidence="4" type="ORF">JGI1_01727</name>
</gene>